<evidence type="ECO:0000313" key="2">
    <source>
        <dbReference type="EMBL" id="KAG2491839.1"/>
    </source>
</evidence>
<keyword evidence="3" id="KW-1185">Reference proteome</keyword>
<feature type="compositionally biased region" description="Low complexity" evidence="1">
    <location>
        <begin position="182"/>
        <end position="194"/>
    </location>
</feature>
<feature type="region of interest" description="Disordered" evidence="1">
    <location>
        <begin position="127"/>
        <end position="194"/>
    </location>
</feature>
<sequence>MAGKREGKCIADVTLTLKVGKERRPTEEHLVRYVIVDNGYCNGFWPAGTEWGGTWCTYSCKEAKRAGHGGILDGDPHKRTLFCGNHRRDAELINKEFKAGRGRAKWLPGWKDLPTLPERTVTPLVISRRQQPVLPAPSYDEAESSSPSAGGGSQQKAVVKPSPSAAPSQPPPGQVSLRPGGSQQAPPAAKKPSAVPDEFTLKWKEYVRELQKIMTVLKQDRVTVRLVGVPDIGASGEAGVRWDTCIKGLQGLLKELEMDRLSVPWKSKSKGN</sequence>
<proteinExistence type="predicted"/>
<protein>
    <submittedName>
        <fullName evidence="2">Uncharacterized protein</fullName>
    </submittedName>
</protein>
<name>A0A835Y6C5_9CHLO</name>
<dbReference type="AlphaFoldDB" id="A0A835Y6C5"/>
<dbReference type="Proteomes" id="UP000612055">
    <property type="component" value="Unassembled WGS sequence"/>
</dbReference>
<dbReference type="EMBL" id="JAEHOE010000049">
    <property type="protein sequence ID" value="KAG2491839.1"/>
    <property type="molecule type" value="Genomic_DNA"/>
</dbReference>
<evidence type="ECO:0000313" key="3">
    <source>
        <dbReference type="Proteomes" id="UP000612055"/>
    </source>
</evidence>
<comment type="caution">
    <text evidence="2">The sequence shown here is derived from an EMBL/GenBank/DDBJ whole genome shotgun (WGS) entry which is preliminary data.</text>
</comment>
<gene>
    <name evidence="2" type="ORF">HYH03_009795</name>
</gene>
<reference evidence="2" key="1">
    <citation type="journal article" date="2020" name="bioRxiv">
        <title>Comparative genomics of Chlamydomonas.</title>
        <authorList>
            <person name="Craig R.J."/>
            <person name="Hasan A.R."/>
            <person name="Ness R.W."/>
            <person name="Keightley P.D."/>
        </authorList>
    </citation>
    <scope>NUCLEOTIDE SEQUENCE</scope>
    <source>
        <strain evidence="2">CCAP 11/70</strain>
    </source>
</reference>
<organism evidence="2 3">
    <name type="scientific">Edaphochlamys debaryana</name>
    <dbReference type="NCBI Taxonomy" id="47281"/>
    <lineage>
        <taxon>Eukaryota</taxon>
        <taxon>Viridiplantae</taxon>
        <taxon>Chlorophyta</taxon>
        <taxon>core chlorophytes</taxon>
        <taxon>Chlorophyceae</taxon>
        <taxon>CS clade</taxon>
        <taxon>Chlamydomonadales</taxon>
        <taxon>Chlamydomonadales incertae sedis</taxon>
        <taxon>Edaphochlamys</taxon>
    </lineage>
</organism>
<evidence type="ECO:0000256" key="1">
    <source>
        <dbReference type="SAM" id="MobiDB-lite"/>
    </source>
</evidence>
<accession>A0A835Y6C5</accession>
<feature type="compositionally biased region" description="Low complexity" evidence="1">
    <location>
        <begin position="156"/>
        <end position="167"/>
    </location>
</feature>